<dbReference type="STRING" id="411473.RUMCAL_01800"/>
<sequence>MAYMPALSYEAIADGLTVCTSSLHRFGTDAVLLTEFSGYRQKDRVCDFGTGCGIIPMLMQRQAPPQEIYGVDIQPEAIRQMCLGIAESTAVQSVLHPVCADLKNLWEDAPAGQLDLVTCNPPYKAYQAGIESQLTAQKIARHEILCNIYDICRSAKRLLKFGGRLCICNRPERLADCIDAMRQNGIEPKRLQFVAKAADAQPWLFLLEGRSGGKPFLNVLPLRIVGDGSGVTTRLEKTMPV</sequence>
<evidence type="ECO:0000313" key="2">
    <source>
        <dbReference type="EMBL" id="ERJ94922.1"/>
    </source>
</evidence>
<accession>U2KRL2</accession>
<dbReference type="Gene3D" id="3.40.50.150">
    <property type="entry name" value="Vaccinia Virus protein VP39"/>
    <property type="match status" value="1"/>
</dbReference>
<dbReference type="InterPro" id="IPR029063">
    <property type="entry name" value="SAM-dependent_MTases_sf"/>
</dbReference>
<dbReference type="HOGENOM" id="CLU_061983_3_0_9"/>
<dbReference type="RefSeq" id="WP_021683279.1">
    <property type="nucleotide sequence ID" value="NZ_KI260475.1"/>
</dbReference>
<dbReference type="SUPFAM" id="SSF53335">
    <property type="entry name" value="S-adenosyl-L-methionine-dependent methyltransferases"/>
    <property type="match status" value="1"/>
</dbReference>
<comment type="caution">
    <text evidence="2">The sequence shown here is derived from an EMBL/GenBank/DDBJ whole genome shotgun (WGS) entry which is preliminary data.</text>
</comment>
<dbReference type="PANTHER" id="PTHR47739:SF1">
    <property type="entry name" value="TRNA1(VAL) (ADENINE(37)-N6)-METHYLTRANSFERASE"/>
    <property type="match status" value="1"/>
</dbReference>
<keyword evidence="3" id="KW-1185">Reference proteome</keyword>
<feature type="domain" description="Methyltransferase small" evidence="1">
    <location>
        <begin position="31"/>
        <end position="132"/>
    </location>
</feature>
<dbReference type="GeneID" id="93693104"/>
<name>U2KRL2_9FIRM</name>
<dbReference type="Pfam" id="PF05175">
    <property type="entry name" value="MTS"/>
    <property type="match status" value="1"/>
</dbReference>
<dbReference type="EMBL" id="AWVF01000228">
    <property type="protein sequence ID" value="ERJ94922.1"/>
    <property type="molecule type" value="Genomic_DNA"/>
</dbReference>
<dbReference type="PANTHER" id="PTHR47739">
    <property type="entry name" value="TRNA1(VAL) (ADENINE(37)-N6)-METHYLTRANSFERASE"/>
    <property type="match status" value="1"/>
</dbReference>
<evidence type="ECO:0000313" key="3">
    <source>
        <dbReference type="Proteomes" id="UP000016662"/>
    </source>
</evidence>
<dbReference type="OrthoDB" id="9777257at2"/>
<dbReference type="PATRIC" id="fig|411473.3.peg.1475"/>
<dbReference type="CDD" id="cd02440">
    <property type="entry name" value="AdoMet_MTases"/>
    <property type="match status" value="1"/>
</dbReference>
<evidence type="ECO:0000259" key="1">
    <source>
        <dbReference type="Pfam" id="PF05175"/>
    </source>
</evidence>
<dbReference type="AlphaFoldDB" id="U2KRL2"/>
<dbReference type="GO" id="GO:0008168">
    <property type="term" value="F:methyltransferase activity"/>
    <property type="evidence" value="ECO:0007669"/>
    <property type="project" value="InterPro"/>
</dbReference>
<protein>
    <recommendedName>
        <fullName evidence="1">Methyltransferase small domain-containing protein</fullName>
    </recommendedName>
</protein>
<proteinExistence type="predicted"/>
<gene>
    <name evidence="2" type="ORF">RUMCAL_01800</name>
</gene>
<organism evidence="2 3">
    <name type="scientific">Ruminococcus callidus ATCC 27760</name>
    <dbReference type="NCBI Taxonomy" id="411473"/>
    <lineage>
        <taxon>Bacteria</taxon>
        <taxon>Bacillati</taxon>
        <taxon>Bacillota</taxon>
        <taxon>Clostridia</taxon>
        <taxon>Eubacteriales</taxon>
        <taxon>Oscillospiraceae</taxon>
        <taxon>Ruminococcus</taxon>
    </lineage>
</organism>
<dbReference type="InterPro" id="IPR007848">
    <property type="entry name" value="Small_mtfrase_dom"/>
</dbReference>
<dbReference type="Proteomes" id="UP000016662">
    <property type="component" value="Unassembled WGS sequence"/>
</dbReference>
<dbReference type="eggNOG" id="COG4123">
    <property type="taxonomic scope" value="Bacteria"/>
</dbReference>
<dbReference type="InterPro" id="IPR050210">
    <property type="entry name" value="tRNA_Adenine-N(6)_MTase"/>
</dbReference>
<reference evidence="2 3" key="1">
    <citation type="submission" date="2013-07" db="EMBL/GenBank/DDBJ databases">
        <authorList>
            <person name="Weinstock G."/>
            <person name="Sodergren E."/>
            <person name="Wylie T."/>
            <person name="Fulton L."/>
            <person name="Fulton R."/>
            <person name="Fronick C."/>
            <person name="O'Laughlin M."/>
            <person name="Godfrey J."/>
            <person name="Miner T."/>
            <person name="Herter B."/>
            <person name="Appelbaum E."/>
            <person name="Cordes M."/>
            <person name="Lek S."/>
            <person name="Wollam A."/>
            <person name="Pepin K.H."/>
            <person name="Palsikar V.B."/>
            <person name="Mitreva M."/>
            <person name="Wilson R.K."/>
        </authorList>
    </citation>
    <scope>NUCLEOTIDE SEQUENCE [LARGE SCALE GENOMIC DNA]</scope>
    <source>
        <strain evidence="2 3">ATCC 27760</strain>
    </source>
</reference>